<dbReference type="AlphaFoldDB" id="A0A0A9HIP7"/>
<reference evidence="1" key="2">
    <citation type="journal article" date="2015" name="Data Brief">
        <title>Shoot transcriptome of the giant reed, Arundo donax.</title>
        <authorList>
            <person name="Barrero R.A."/>
            <person name="Guerrero F.D."/>
            <person name="Moolhuijzen P."/>
            <person name="Goolsby J.A."/>
            <person name="Tidwell J."/>
            <person name="Bellgard S.E."/>
            <person name="Bellgard M.I."/>
        </authorList>
    </citation>
    <scope>NUCLEOTIDE SEQUENCE</scope>
    <source>
        <tissue evidence="1">Shoot tissue taken approximately 20 cm above the soil surface</tissue>
    </source>
</reference>
<name>A0A0A9HIP7_ARUDO</name>
<sequence>MAGCYFVLVKWGASSFETVKPLNDSTCNRSFSFSSHIIFLRSEGSCKLFSFM</sequence>
<dbReference type="EMBL" id="GBRH01162207">
    <property type="protein sequence ID" value="JAE35689.1"/>
    <property type="molecule type" value="Transcribed_RNA"/>
</dbReference>
<proteinExistence type="predicted"/>
<organism evidence="1">
    <name type="scientific">Arundo donax</name>
    <name type="common">Giant reed</name>
    <name type="synonym">Donax arundinaceus</name>
    <dbReference type="NCBI Taxonomy" id="35708"/>
    <lineage>
        <taxon>Eukaryota</taxon>
        <taxon>Viridiplantae</taxon>
        <taxon>Streptophyta</taxon>
        <taxon>Embryophyta</taxon>
        <taxon>Tracheophyta</taxon>
        <taxon>Spermatophyta</taxon>
        <taxon>Magnoliopsida</taxon>
        <taxon>Liliopsida</taxon>
        <taxon>Poales</taxon>
        <taxon>Poaceae</taxon>
        <taxon>PACMAD clade</taxon>
        <taxon>Arundinoideae</taxon>
        <taxon>Arundineae</taxon>
        <taxon>Arundo</taxon>
    </lineage>
</organism>
<accession>A0A0A9HIP7</accession>
<reference evidence="1" key="1">
    <citation type="submission" date="2014-09" db="EMBL/GenBank/DDBJ databases">
        <authorList>
            <person name="Magalhaes I.L.F."/>
            <person name="Oliveira U."/>
            <person name="Santos F.R."/>
            <person name="Vidigal T.H.D.A."/>
            <person name="Brescovit A.D."/>
            <person name="Santos A.J."/>
        </authorList>
    </citation>
    <scope>NUCLEOTIDE SEQUENCE</scope>
    <source>
        <tissue evidence="1">Shoot tissue taken approximately 20 cm above the soil surface</tissue>
    </source>
</reference>
<protein>
    <submittedName>
        <fullName evidence="1">Uncharacterized protein</fullName>
    </submittedName>
</protein>
<evidence type="ECO:0000313" key="1">
    <source>
        <dbReference type="EMBL" id="JAE35689.1"/>
    </source>
</evidence>